<evidence type="ECO:0000256" key="1">
    <source>
        <dbReference type="SAM" id="Coils"/>
    </source>
</evidence>
<keyword evidence="3" id="KW-0472">Membrane</keyword>
<feature type="compositionally biased region" description="Polar residues" evidence="2">
    <location>
        <begin position="544"/>
        <end position="555"/>
    </location>
</feature>
<feature type="compositionally biased region" description="Basic and acidic residues" evidence="2">
    <location>
        <begin position="247"/>
        <end position="256"/>
    </location>
</feature>
<evidence type="ECO:0000256" key="2">
    <source>
        <dbReference type="SAM" id="MobiDB-lite"/>
    </source>
</evidence>
<keyword evidence="4" id="KW-0732">Signal</keyword>
<sequence>MRGSLHSTAALLLLPALATAAIIGNRDVSGFTGPAAVVQLDLQHYVGNVLGDAHLQLDVLESAEPCGYGNVTLNGDQLPQDGEGRGSGPIIIDNGRIIVGDWHFDCVESGHRVEQLLRFNVVNIDGKPIEDVGFSSLFHQQYPVSITYVDGAESVINIPTIAEDKEDRKLEDEIVELARMKSQLLKLQERISLKEKLLSDEFGYVQGGSDHAGCGSFKCVFTSAWKKAHGRLSTYFHGHFSKSQHDIGRTKGHSVDEPTTEDYGGPIRVGDDSSFRGQQSQLFRQGSQRTSPEPTTMSTTSEKERRLTAFKWAVIISPVVIMILGILFSLLVYPFCAKSRAQRNACRQERRLHSPNRRALAREHRVATKAAMKAKFGELMRRFKETFAPRRLEDEEKEAILRRLHACSSSSTSNTDGSNNNNTNSPASMSYSISDSDDDASVSGSSDSDSDMSTTMEQDLASFRSVADVVGDMVRAAEEGRTRRVSGNPAAVRHHHLHHHHQHLQRFTPSPAYYASSQSRRSTFSSDGGISIDEELPAYEEQPSRVSVDSASHVSNGIRYGSGYTPSDTSVTSSQLDEVLGRKIQR</sequence>
<proteinExistence type="predicted"/>
<name>A0AAW0QHA1_9PEZI</name>
<dbReference type="AlphaFoldDB" id="A0AAW0QHA1"/>
<evidence type="ECO:0000256" key="3">
    <source>
        <dbReference type="SAM" id="Phobius"/>
    </source>
</evidence>
<feature type="compositionally biased region" description="Low complexity" evidence="2">
    <location>
        <begin position="441"/>
        <end position="453"/>
    </location>
</feature>
<evidence type="ECO:0000313" key="5">
    <source>
        <dbReference type="EMBL" id="KAK8105362.1"/>
    </source>
</evidence>
<feature type="region of interest" description="Disordered" evidence="2">
    <location>
        <begin position="247"/>
        <end position="302"/>
    </location>
</feature>
<feature type="chain" id="PRO_5043945648" evidence="4">
    <location>
        <begin position="21"/>
        <end position="586"/>
    </location>
</feature>
<feature type="compositionally biased region" description="Low complexity" evidence="2">
    <location>
        <begin position="408"/>
        <end position="434"/>
    </location>
</feature>
<keyword evidence="1" id="KW-0175">Coiled coil</keyword>
<keyword evidence="3" id="KW-1133">Transmembrane helix</keyword>
<protein>
    <submittedName>
        <fullName evidence="5">Uncharacterized protein</fullName>
    </submittedName>
</protein>
<organism evidence="5 6">
    <name type="scientific">Apiospora kogelbergensis</name>
    <dbReference type="NCBI Taxonomy" id="1337665"/>
    <lineage>
        <taxon>Eukaryota</taxon>
        <taxon>Fungi</taxon>
        <taxon>Dikarya</taxon>
        <taxon>Ascomycota</taxon>
        <taxon>Pezizomycotina</taxon>
        <taxon>Sordariomycetes</taxon>
        <taxon>Xylariomycetidae</taxon>
        <taxon>Amphisphaeriales</taxon>
        <taxon>Apiosporaceae</taxon>
        <taxon>Apiospora</taxon>
    </lineage>
</organism>
<gene>
    <name evidence="5" type="ORF">PG999_008721</name>
</gene>
<evidence type="ECO:0000256" key="4">
    <source>
        <dbReference type="SAM" id="SignalP"/>
    </source>
</evidence>
<dbReference type="Proteomes" id="UP001392437">
    <property type="component" value="Unassembled WGS sequence"/>
</dbReference>
<accession>A0AAW0QHA1</accession>
<reference evidence="5 6" key="1">
    <citation type="submission" date="2023-01" db="EMBL/GenBank/DDBJ databases">
        <title>Analysis of 21 Apiospora genomes using comparative genomics revels a genus with tremendous synthesis potential of carbohydrate active enzymes and secondary metabolites.</title>
        <authorList>
            <person name="Sorensen T."/>
        </authorList>
    </citation>
    <scope>NUCLEOTIDE SEQUENCE [LARGE SCALE GENOMIC DNA]</scope>
    <source>
        <strain evidence="5 6">CBS 117206</strain>
    </source>
</reference>
<feature type="compositionally biased region" description="Low complexity" evidence="2">
    <location>
        <begin position="290"/>
        <end position="300"/>
    </location>
</feature>
<evidence type="ECO:0000313" key="6">
    <source>
        <dbReference type="Proteomes" id="UP001392437"/>
    </source>
</evidence>
<feature type="region of interest" description="Disordered" evidence="2">
    <location>
        <begin position="536"/>
        <end position="586"/>
    </location>
</feature>
<dbReference type="EMBL" id="JAQQWP010000008">
    <property type="protein sequence ID" value="KAK8105362.1"/>
    <property type="molecule type" value="Genomic_DNA"/>
</dbReference>
<comment type="caution">
    <text evidence="5">The sequence shown here is derived from an EMBL/GenBank/DDBJ whole genome shotgun (WGS) entry which is preliminary data.</text>
</comment>
<feature type="region of interest" description="Disordered" evidence="2">
    <location>
        <begin position="406"/>
        <end position="457"/>
    </location>
</feature>
<feature type="compositionally biased region" description="Polar residues" evidence="2">
    <location>
        <begin position="564"/>
        <end position="576"/>
    </location>
</feature>
<keyword evidence="6" id="KW-1185">Reference proteome</keyword>
<feature type="coiled-coil region" evidence="1">
    <location>
        <begin position="170"/>
        <end position="197"/>
    </location>
</feature>
<feature type="transmembrane region" description="Helical" evidence="3">
    <location>
        <begin position="312"/>
        <end position="333"/>
    </location>
</feature>
<feature type="signal peptide" evidence="4">
    <location>
        <begin position="1"/>
        <end position="20"/>
    </location>
</feature>
<keyword evidence="3" id="KW-0812">Transmembrane</keyword>
<feature type="compositionally biased region" description="Polar residues" evidence="2">
    <location>
        <begin position="275"/>
        <end position="289"/>
    </location>
</feature>